<dbReference type="Pfam" id="PF00083">
    <property type="entry name" value="Sugar_tr"/>
    <property type="match status" value="1"/>
</dbReference>
<feature type="transmembrane region" description="Helical" evidence="7">
    <location>
        <begin position="477"/>
        <end position="496"/>
    </location>
</feature>
<dbReference type="InterPro" id="IPR003663">
    <property type="entry name" value="Sugar/inositol_transpt"/>
</dbReference>
<evidence type="ECO:0000256" key="7">
    <source>
        <dbReference type="SAM" id="Phobius"/>
    </source>
</evidence>
<feature type="transmembrane region" description="Helical" evidence="7">
    <location>
        <begin position="354"/>
        <end position="376"/>
    </location>
</feature>
<feature type="transmembrane region" description="Helical" evidence="7">
    <location>
        <begin position="767"/>
        <end position="793"/>
    </location>
</feature>
<keyword evidence="10" id="KW-1185">Reference proteome</keyword>
<dbReference type="Proteomes" id="UP000018001">
    <property type="component" value="Unassembled WGS sequence"/>
</dbReference>
<dbReference type="NCBIfam" id="TIGR00879">
    <property type="entry name" value="SP"/>
    <property type="match status" value="1"/>
</dbReference>
<sequence length="918" mass="100995">MEEEKRDSVLTHHEDIDKSHRDIDGHLICPAELGALSDQEYNRLGRTATLKMDLVIMPCLVIMYILNYLDRQSIASAKLANIEKDLNMSDVDYQTSVSILFVGYILMQVPSNMIVGKIKYPGVYICLSMACWGLISSLVATVKSFVGLLMCRLFLGVVEAAFFPGALYFLSLFYNRRQFAFRTAILYSGSQLGNAFGGLFAIGILELDGEHGIEGWRWLFLVEGILTIGLAITFAFILPNSNQKVLGLTALETKWVQWNLESDLGQQDNAGEGTAWKGLVMAIQDPKTWLFTGVLYSTYIVGAVSNFFPTVVGGLGYDRNKTYGLTAPPFILCVICMLINGFHSDKTKERFYHIIGPLAITLIANIIAVSTLNIAARYVAMMLLPASFYAASIVILSWITGSLSQPAIKRASAIAFINSLCNTPNRLTGTGLLAGITVSSGMAFILFGYDDGVMGSILTAPNFVNTFNLDSSMQGTVTAIFILGCFAGSLTTSAIGQRYGRIRMAHSGTVAMCVGAVLQCSSYSVAQLLVGRIVAGIGLGLITSNTIVWQSETAPPKIRGMLVACSLSFLVLGQVIAYWLEYGTSTYTSSFSWRFPMGFQAFLALATSAMLCFMPESPRWLLTKNRGEEALDILQKLEPHADPSAIAAEAAEIRQASELEREAQKGWRDLFKKDRINSRRRVATACLVNLMQDLSGSTPISYYTTYIHLALLMSGFLQVWFLVASFGTWFLIERAGRRRSFMLSATGMAIVMFILAAMLAVDTHASGIVAAIMIFAYQAFYTWGFMGGVWTYGPEILPLEYRSKGTGLATATLWLFCFVIIEVVPVGITNIHWRLFLIFGIFNLSYLPLVYFFFPETAGFTLEMVDLCFMSEDMSPVAKARELQHAMKRGENVNLSLEVGAKEKEGNVAHIEVVGSDI</sequence>
<dbReference type="InterPro" id="IPR011701">
    <property type="entry name" value="MFS"/>
</dbReference>
<feature type="transmembrane region" description="Helical" evidence="7">
    <location>
        <begin position="217"/>
        <end position="238"/>
    </location>
</feature>
<feature type="transmembrane region" description="Helical" evidence="7">
    <location>
        <begin position="289"/>
        <end position="311"/>
    </location>
</feature>
<feature type="transmembrane region" description="Helical" evidence="7">
    <location>
        <begin position="741"/>
        <end position="761"/>
    </location>
</feature>
<accession>V5FY52</accession>
<dbReference type="PANTHER" id="PTHR48022:SF28">
    <property type="entry name" value="MAJOR FACILITATOR SUPERFAMILY (MFS) PROFILE DOMAIN-CONTAINING PROTEIN-RELATED"/>
    <property type="match status" value="1"/>
</dbReference>
<organism evidence="9 10">
    <name type="scientific">Byssochlamys spectabilis (strain No. 5 / NBRC 109023)</name>
    <name type="common">Paecilomyces variotii</name>
    <dbReference type="NCBI Taxonomy" id="1356009"/>
    <lineage>
        <taxon>Eukaryota</taxon>
        <taxon>Fungi</taxon>
        <taxon>Dikarya</taxon>
        <taxon>Ascomycota</taxon>
        <taxon>Pezizomycotina</taxon>
        <taxon>Eurotiomycetes</taxon>
        <taxon>Eurotiomycetidae</taxon>
        <taxon>Eurotiales</taxon>
        <taxon>Thermoascaceae</taxon>
        <taxon>Paecilomyces</taxon>
    </lineage>
</organism>
<evidence type="ECO:0000259" key="8">
    <source>
        <dbReference type="PROSITE" id="PS50850"/>
    </source>
</evidence>
<feature type="transmembrane region" description="Helical" evidence="7">
    <location>
        <begin position="429"/>
        <end position="449"/>
    </location>
</feature>
<dbReference type="InterPro" id="IPR036259">
    <property type="entry name" value="MFS_trans_sf"/>
</dbReference>
<dbReference type="OrthoDB" id="2250022at2759"/>
<evidence type="ECO:0000256" key="1">
    <source>
        <dbReference type="ARBA" id="ARBA00004141"/>
    </source>
</evidence>
<protein>
    <submittedName>
        <fullName evidence="9">Nicotinamide mononucleotide permease</fullName>
    </submittedName>
</protein>
<feature type="transmembrane region" description="Helical" evidence="7">
    <location>
        <begin position="592"/>
        <end position="614"/>
    </location>
</feature>
<dbReference type="eggNOG" id="KOG2533">
    <property type="taxonomic scope" value="Eukaryota"/>
</dbReference>
<feature type="transmembrane region" description="Helical" evidence="7">
    <location>
        <begin position="323"/>
        <end position="342"/>
    </location>
</feature>
<dbReference type="InterPro" id="IPR050360">
    <property type="entry name" value="MFS_Sugar_Transporters"/>
</dbReference>
<comment type="subcellular location">
    <subcellularLocation>
        <location evidence="1">Membrane</location>
        <topology evidence="1">Multi-pass membrane protein</topology>
    </subcellularLocation>
</comment>
<evidence type="ECO:0000256" key="4">
    <source>
        <dbReference type="ARBA" id="ARBA00022692"/>
    </source>
</evidence>
<feature type="transmembrane region" description="Helical" evidence="7">
    <location>
        <begin position="52"/>
        <end position="69"/>
    </location>
</feature>
<comment type="similarity">
    <text evidence="2">Belongs to the major facilitator superfamily. Sugar transporter (TC 2.A.1.1) family.</text>
</comment>
<dbReference type="PANTHER" id="PTHR48022">
    <property type="entry name" value="PLASTIDIC GLUCOSE TRANSPORTER 4"/>
    <property type="match status" value="1"/>
</dbReference>
<dbReference type="SUPFAM" id="SSF103473">
    <property type="entry name" value="MFS general substrate transporter"/>
    <property type="match status" value="2"/>
</dbReference>
<feature type="transmembrane region" description="Helical" evidence="7">
    <location>
        <begin position="122"/>
        <end position="141"/>
    </location>
</feature>
<evidence type="ECO:0000256" key="3">
    <source>
        <dbReference type="ARBA" id="ARBA00022448"/>
    </source>
</evidence>
<dbReference type="GO" id="GO:0005351">
    <property type="term" value="F:carbohydrate:proton symporter activity"/>
    <property type="evidence" value="ECO:0007669"/>
    <property type="project" value="TreeGrafter"/>
</dbReference>
<feature type="transmembrane region" description="Helical" evidence="7">
    <location>
        <begin position="388"/>
        <end position="408"/>
    </location>
</feature>
<keyword evidence="6 7" id="KW-0472">Membrane</keyword>
<comment type="caution">
    <text evidence="9">The sequence shown here is derived from an EMBL/GenBank/DDBJ whole genome shotgun (WGS) entry which is preliminary data.</text>
</comment>
<dbReference type="AlphaFoldDB" id="V5FY52"/>
<dbReference type="PRINTS" id="PR00171">
    <property type="entry name" value="SUGRTRNSPORT"/>
</dbReference>
<reference evidence="10" key="1">
    <citation type="journal article" date="2014" name="Genome Announc.">
        <title>Draft genome sequence of the formaldehyde-resistant fungus Byssochlamys spectabilis No. 5 (anamorph Paecilomyces variotii No. 5) (NBRC109023).</title>
        <authorList>
            <person name="Oka T."/>
            <person name="Ekino K."/>
            <person name="Fukuda K."/>
            <person name="Nomura Y."/>
        </authorList>
    </citation>
    <scope>NUCLEOTIDE SEQUENCE [LARGE SCALE GENOMIC DNA]</scope>
    <source>
        <strain evidence="10">No. 5 / NBRC 109023</strain>
    </source>
</reference>
<dbReference type="eggNOG" id="KOG0254">
    <property type="taxonomic scope" value="Eukaryota"/>
</dbReference>
<feature type="transmembrane region" description="Helical" evidence="7">
    <location>
        <begin position="834"/>
        <end position="854"/>
    </location>
</feature>
<evidence type="ECO:0000256" key="6">
    <source>
        <dbReference type="ARBA" id="ARBA00023136"/>
    </source>
</evidence>
<evidence type="ECO:0000313" key="10">
    <source>
        <dbReference type="Proteomes" id="UP000018001"/>
    </source>
</evidence>
<feature type="transmembrane region" description="Helical" evidence="7">
    <location>
        <begin position="561"/>
        <end position="580"/>
    </location>
</feature>
<feature type="transmembrane region" description="Helical" evidence="7">
    <location>
        <begin position="532"/>
        <end position="549"/>
    </location>
</feature>
<dbReference type="HOGENOM" id="CLU_317342_0_0_1"/>
<keyword evidence="4 7" id="KW-0812">Transmembrane</keyword>
<proteinExistence type="inferred from homology"/>
<feature type="domain" description="Major facilitator superfamily (MFS) profile" evidence="8">
    <location>
        <begin position="436"/>
        <end position="858"/>
    </location>
</feature>
<dbReference type="EMBL" id="BAUL01000182">
    <property type="protein sequence ID" value="GAD97008.1"/>
    <property type="molecule type" value="Genomic_DNA"/>
</dbReference>
<dbReference type="InterPro" id="IPR005828">
    <property type="entry name" value="MFS_sugar_transport-like"/>
</dbReference>
<dbReference type="Gene3D" id="1.20.1250.20">
    <property type="entry name" value="MFS general substrate transporter like domains"/>
    <property type="match status" value="2"/>
</dbReference>
<feature type="transmembrane region" description="Helical" evidence="7">
    <location>
        <begin position="153"/>
        <end position="173"/>
    </location>
</feature>
<feature type="transmembrane region" description="Helical" evidence="7">
    <location>
        <begin position="93"/>
        <end position="110"/>
    </location>
</feature>
<name>V5FY52_BYSSN</name>
<keyword evidence="5 7" id="KW-1133">Transmembrane helix</keyword>
<dbReference type="FunFam" id="1.20.1250.20:FF:000057">
    <property type="entry name" value="MFS general substrate transporter"/>
    <property type="match status" value="1"/>
</dbReference>
<evidence type="ECO:0000313" key="9">
    <source>
        <dbReference type="EMBL" id="GAD97008.1"/>
    </source>
</evidence>
<dbReference type="GO" id="GO:0016020">
    <property type="term" value="C:membrane"/>
    <property type="evidence" value="ECO:0007669"/>
    <property type="project" value="UniProtKB-SubCell"/>
</dbReference>
<evidence type="ECO:0000256" key="2">
    <source>
        <dbReference type="ARBA" id="ARBA00010992"/>
    </source>
</evidence>
<keyword evidence="3" id="KW-0813">Transport</keyword>
<evidence type="ECO:0000256" key="5">
    <source>
        <dbReference type="ARBA" id="ARBA00022989"/>
    </source>
</evidence>
<gene>
    <name evidence="9" type="ORF">PVAR5_5676</name>
</gene>
<dbReference type="Pfam" id="PF07690">
    <property type="entry name" value="MFS_1"/>
    <property type="match status" value="1"/>
</dbReference>
<dbReference type="PROSITE" id="PS50850">
    <property type="entry name" value="MFS"/>
    <property type="match status" value="1"/>
</dbReference>
<feature type="transmembrane region" description="Helical" evidence="7">
    <location>
        <begin position="709"/>
        <end position="732"/>
    </location>
</feature>
<dbReference type="InterPro" id="IPR020846">
    <property type="entry name" value="MFS_dom"/>
</dbReference>
<feature type="transmembrane region" description="Helical" evidence="7">
    <location>
        <begin position="185"/>
        <end position="205"/>
    </location>
</feature>
<dbReference type="InParanoid" id="V5FY52"/>
<feature type="transmembrane region" description="Helical" evidence="7">
    <location>
        <begin position="805"/>
        <end position="828"/>
    </location>
</feature>